<accession>A0A0G9FDA5</accession>
<feature type="transmembrane region" description="Helical" evidence="2">
    <location>
        <begin position="7"/>
        <end position="28"/>
    </location>
</feature>
<evidence type="ECO:0000313" key="12">
    <source>
        <dbReference type="Proteomes" id="UP000094892"/>
    </source>
</evidence>
<keyword evidence="2" id="KW-0472">Membrane</keyword>
<evidence type="ECO:0000313" key="5">
    <source>
        <dbReference type="EMBL" id="KZU94957.1"/>
    </source>
</evidence>
<organism evidence="5 10">
    <name type="scientific">Lactiplantibacillus plantarum</name>
    <name type="common">Lactobacillus plantarum</name>
    <dbReference type="NCBI Taxonomy" id="1590"/>
    <lineage>
        <taxon>Bacteria</taxon>
        <taxon>Bacillati</taxon>
        <taxon>Bacillota</taxon>
        <taxon>Bacilli</taxon>
        <taxon>Lactobacillales</taxon>
        <taxon>Lactobacillaceae</taxon>
        <taxon>Lactiplantibacillus</taxon>
    </lineage>
</organism>
<dbReference type="Pfam" id="PF02517">
    <property type="entry name" value="Rce1-like"/>
    <property type="match status" value="1"/>
</dbReference>
<evidence type="ECO:0000313" key="11">
    <source>
        <dbReference type="Proteomes" id="UP000076989"/>
    </source>
</evidence>
<dbReference type="GO" id="GO:0006508">
    <property type="term" value="P:proteolysis"/>
    <property type="evidence" value="ECO:0007669"/>
    <property type="project" value="UniProtKB-KW"/>
</dbReference>
<dbReference type="GeneID" id="77216951"/>
<evidence type="ECO:0000313" key="7">
    <source>
        <dbReference type="EMBL" id="ODO60348.1"/>
    </source>
</evidence>
<dbReference type="AlphaFoldDB" id="A0A0G9FDA5"/>
<feature type="transmembrane region" description="Helical" evidence="2">
    <location>
        <begin position="135"/>
        <end position="153"/>
    </location>
</feature>
<comment type="similarity">
    <text evidence="1">Belongs to the UPF0177 family.</text>
</comment>
<keyword evidence="8" id="KW-0378">Hydrolase</keyword>
<keyword evidence="2" id="KW-1133">Transmembrane helix</keyword>
<reference evidence="9 10" key="1">
    <citation type="submission" date="2016-03" db="EMBL/GenBank/DDBJ databases">
        <title>Comparative genomics of 54 Lactobacillus plantarum strains reveals genomic uncoupling from niche constraints.</title>
        <authorList>
            <person name="Martino M.E."/>
        </authorList>
    </citation>
    <scope>NUCLEOTIDE SEQUENCE [LARGE SCALE GENOMIC DNA]</scope>
    <source>
        <strain evidence="5 10">19.1</strain>
        <strain evidence="6 9">NAB2</strain>
        <strain evidence="4 11">Nizo2260</strain>
    </source>
</reference>
<feature type="transmembrane region" description="Helical" evidence="2">
    <location>
        <begin position="96"/>
        <end position="114"/>
    </location>
</feature>
<evidence type="ECO:0000313" key="13">
    <source>
        <dbReference type="Proteomes" id="UP000595466"/>
    </source>
</evidence>
<proteinExistence type="inferred from homology"/>
<dbReference type="InterPro" id="IPR003675">
    <property type="entry name" value="Rce1/LyrA-like_dom"/>
</dbReference>
<protein>
    <submittedName>
        <fullName evidence="8">CPBP family intramembrane metalloprotease</fullName>
    </submittedName>
    <submittedName>
        <fullName evidence="5">Immunity protein PlnP membrane-bound proteaseCAAX family</fullName>
    </submittedName>
</protein>
<feature type="transmembrane region" description="Helical" evidence="2">
    <location>
        <begin position="67"/>
        <end position="90"/>
    </location>
</feature>
<dbReference type="Proteomes" id="UP000076989">
    <property type="component" value="Unassembled WGS sequence"/>
</dbReference>
<dbReference type="EMBL" id="CP066817">
    <property type="protein sequence ID" value="QQM61210.1"/>
    <property type="molecule type" value="Genomic_DNA"/>
</dbReference>
<dbReference type="KEGG" id="lpb:SH83_01290"/>
<dbReference type="RefSeq" id="WP_011100955.1">
    <property type="nucleotide sequence ID" value="NZ_AP028145.1"/>
</dbReference>
<dbReference type="GO" id="GO:0004175">
    <property type="term" value="F:endopeptidase activity"/>
    <property type="evidence" value="ECO:0007669"/>
    <property type="project" value="UniProtKB-ARBA"/>
</dbReference>
<gene>
    <name evidence="8" type="ORF">JH395_01260</name>
    <name evidence="5" type="ORF">Lp19_1746</name>
    <name evidence="7" type="ORF">LPJSA22_00281</name>
    <name evidence="6" type="ORF">NAB2_0247</name>
    <name evidence="4" type="ORF">Nizo2260_0362</name>
</gene>
<sequence length="253" mass="28686">MSSTKRGWGAAISIFILVPILFKLIAWLPVPTLYSGLVQDLLVLLIFLLLNHFWFKISIQWWQSQSLVRQCLQLIPGIIILLLPMTSNFIKLCHLAWTPTLILYIGYALVIGITEEYIYRGMLLPLLRQCFPHRLMLAICIDSLLFGLTHLLINSSQLTLSYVIPQVFYAAAGGLIFCGLYLRTNNLVWPIFLHALSDVSVVVSLATHTHTAAKLSIPVAYAIGISVLYLVLFIIIAFIVRWQVRPQKRLLSR</sequence>
<name>A0A0G9FDA5_LACPN</name>
<evidence type="ECO:0000259" key="3">
    <source>
        <dbReference type="Pfam" id="PF02517"/>
    </source>
</evidence>
<feature type="transmembrane region" description="Helical" evidence="2">
    <location>
        <begin position="34"/>
        <end position="55"/>
    </location>
</feature>
<dbReference type="EMBL" id="LUWI01000005">
    <property type="protein sequence ID" value="KZU08709.1"/>
    <property type="molecule type" value="Genomic_DNA"/>
</dbReference>
<evidence type="ECO:0000256" key="1">
    <source>
        <dbReference type="ARBA" id="ARBA00009067"/>
    </source>
</evidence>
<dbReference type="Proteomes" id="UP000076872">
    <property type="component" value="Unassembled WGS sequence"/>
</dbReference>
<feature type="transmembrane region" description="Helical" evidence="2">
    <location>
        <begin position="219"/>
        <end position="240"/>
    </location>
</feature>
<evidence type="ECO:0000313" key="6">
    <source>
        <dbReference type="EMBL" id="KZV06177.1"/>
    </source>
</evidence>
<dbReference type="Proteomes" id="UP000094892">
    <property type="component" value="Unassembled WGS sequence"/>
</dbReference>
<feature type="transmembrane region" description="Helical" evidence="2">
    <location>
        <begin position="187"/>
        <end position="207"/>
    </location>
</feature>
<reference evidence="8 13" key="3">
    <citation type="submission" date="2020-12" db="EMBL/GenBank/DDBJ databases">
        <title>Whole genome sequencing of Lactobacillus plantarum PC518.</title>
        <authorList>
            <person name="Guo Q."/>
        </authorList>
    </citation>
    <scope>NUCLEOTIDE SEQUENCE [LARGE SCALE GENOMIC DNA]</scope>
    <source>
        <strain evidence="8 13">PC518</strain>
    </source>
</reference>
<dbReference type="EMBL" id="LUXO01000006">
    <property type="protein sequence ID" value="KZV06177.1"/>
    <property type="molecule type" value="Genomic_DNA"/>
</dbReference>
<evidence type="ECO:0000313" key="4">
    <source>
        <dbReference type="EMBL" id="KZU08709.1"/>
    </source>
</evidence>
<keyword evidence="2" id="KW-0812">Transmembrane</keyword>
<dbReference type="EMBL" id="LUXM01000028">
    <property type="protein sequence ID" value="KZU94957.1"/>
    <property type="molecule type" value="Genomic_DNA"/>
</dbReference>
<keyword evidence="8" id="KW-0482">Metalloprotease</keyword>
<reference evidence="7 12" key="2">
    <citation type="submission" date="2016-08" db="EMBL/GenBank/DDBJ databases">
        <title>Genome sequencing of Lactobacillus plantarum JSA22, isolated from fermented soybean paste.</title>
        <authorList>
            <person name="Choi H.S."/>
        </authorList>
    </citation>
    <scope>NUCLEOTIDE SEQUENCE [LARGE SCALE GENOMIC DNA]</scope>
    <source>
        <strain evidence="7 12">JSA22</strain>
    </source>
</reference>
<evidence type="ECO:0000313" key="8">
    <source>
        <dbReference type="EMBL" id="QQM61210.1"/>
    </source>
</evidence>
<evidence type="ECO:0000313" key="10">
    <source>
        <dbReference type="Proteomes" id="UP000076882"/>
    </source>
</evidence>
<feature type="transmembrane region" description="Helical" evidence="2">
    <location>
        <begin position="159"/>
        <end position="182"/>
    </location>
</feature>
<dbReference type="GO" id="GO:0008237">
    <property type="term" value="F:metallopeptidase activity"/>
    <property type="evidence" value="ECO:0007669"/>
    <property type="project" value="UniProtKB-KW"/>
</dbReference>
<evidence type="ECO:0000256" key="2">
    <source>
        <dbReference type="SAM" id="Phobius"/>
    </source>
</evidence>
<dbReference type="GO" id="GO:0080120">
    <property type="term" value="P:CAAX-box protein maturation"/>
    <property type="evidence" value="ECO:0007669"/>
    <property type="project" value="UniProtKB-ARBA"/>
</dbReference>
<dbReference type="OMA" id="WDATIVL"/>
<dbReference type="Proteomes" id="UP000076882">
    <property type="component" value="Unassembled WGS sequence"/>
</dbReference>
<dbReference type="PATRIC" id="fig|1590.144.peg.270"/>
<feature type="domain" description="CAAX prenyl protease 2/Lysostaphin resistance protein A-like" evidence="3">
    <location>
        <begin position="100"/>
        <end position="199"/>
    </location>
</feature>
<dbReference type="Proteomes" id="UP000595466">
    <property type="component" value="Chromosome"/>
</dbReference>
<evidence type="ECO:0000313" key="9">
    <source>
        <dbReference type="Proteomes" id="UP000076872"/>
    </source>
</evidence>
<dbReference type="EMBL" id="MCOL01000001">
    <property type="protein sequence ID" value="ODO60348.1"/>
    <property type="molecule type" value="Genomic_DNA"/>
</dbReference>
<keyword evidence="5" id="KW-0645">Protease</keyword>